<dbReference type="PROSITE" id="PS51257">
    <property type="entry name" value="PROKAR_LIPOPROTEIN"/>
    <property type="match status" value="1"/>
</dbReference>
<evidence type="ECO:0000313" key="2">
    <source>
        <dbReference type="EMBL" id="JAC27163.1"/>
    </source>
</evidence>
<feature type="signal peptide" evidence="1">
    <location>
        <begin position="1"/>
        <end position="18"/>
    </location>
</feature>
<evidence type="ECO:0000256" key="1">
    <source>
        <dbReference type="SAM" id="SignalP"/>
    </source>
</evidence>
<accession>A0A023G2A5</accession>
<proteinExistence type="evidence at transcript level"/>
<keyword evidence="1" id="KW-0732">Signal</keyword>
<dbReference type="AlphaFoldDB" id="A0A023G2A5"/>
<name>A0A023G2A5_AMBPA</name>
<feature type="chain" id="PRO_5001520468" evidence="1">
    <location>
        <begin position="19"/>
        <end position="115"/>
    </location>
</feature>
<dbReference type="EMBL" id="GBBL01000157">
    <property type="protein sequence ID" value="JAC27163.1"/>
    <property type="molecule type" value="mRNA"/>
</dbReference>
<organism evidence="2">
    <name type="scientific">Amblyomma parvum</name>
    <name type="common">South American tick</name>
    <dbReference type="NCBI Taxonomy" id="251391"/>
    <lineage>
        <taxon>Eukaryota</taxon>
        <taxon>Metazoa</taxon>
        <taxon>Ecdysozoa</taxon>
        <taxon>Arthropoda</taxon>
        <taxon>Chelicerata</taxon>
        <taxon>Arachnida</taxon>
        <taxon>Acari</taxon>
        <taxon>Parasitiformes</taxon>
        <taxon>Ixodida</taxon>
        <taxon>Ixodoidea</taxon>
        <taxon>Ixodidae</taxon>
        <taxon>Amblyomminae</taxon>
        <taxon>Amblyomma</taxon>
    </lineage>
</organism>
<sequence length="115" mass="12572">MQKLLFFSFLVTFACIQGKVLEDAPQAAGDSGAESATTTYEYKEFCKDLTQEQQLILIGCVSATNPKAEKVIHNDETHPKTLLEKICGNQGEASVPILEALESSQDALDNCTQFL</sequence>
<reference evidence="2" key="1">
    <citation type="submission" date="2014-03" db="EMBL/GenBank/DDBJ databases">
        <title>The sialotranscriptome of Amblyomma triste, Amblyomma parvum and Amblyomma cajennense ticks, uncovered by 454-based RNA-seq.</title>
        <authorList>
            <person name="Garcia G.R."/>
            <person name="Gardinassi L.G."/>
            <person name="Ribeiro J.M."/>
            <person name="Anatrielo E."/>
            <person name="Ferreira B.R."/>
            <person name="Moreira H.N."/>
            <person name="Mafra C."/>
            <person name="Olegario M.M."/>
            <person name="Szabo P.J."/>
            <person name="Miranda-Santos I.K."/>
            <person name="Maruyama S.R."/>
        </authorList>
    </citation>
    <scope>NUCLEOTIDE SEQUENCE</scope>
    <source>
        <strain evidence="2">Araguapaz</strain>
        <tissue evidence="2">Salivary glands</tissue>
    </source>
</reference>
<protein>
    <submittedName>
        <fullName evidence="2">Putative secreted protein</fullName>
    </submittedName>
</protein>